<dbReference type="KEGG" id="glz:GLAREA_05337"/>
<name>S3DFT0_GLAL2</name>
<organism evidence="2 3">
    <name type="scientific">Glarea lozoyensis (strain ATCC 20868 / MF5171)</name>
    <dbReference type="NCBI Taxonomy" id="1116229"/>
    <lineage>
        <taxon>Eukaryota</taxon>
        <taxon>Fungi</taxon>
        <taxon>Dikarya</taxon>
        <taxon>Ascomycota</taxon>
        <taxon>Pezizomycotina</taxon>
        <taxon>Leotiomycetes</taxon>
        <taxon>Helotiales</taxon>
        <taxon>Helotiaceae</taxon>
        <taxon>Glarea</taxon>
    </lineage>
</organism>
<dbReference type="Proteomes" id="UP000016922">
    <property type="component" value="Unassembled WGS sequence"/>
</dbReference>
<feature type="region of interest" description="Disordered" evidence="1">
    <location>
        <begin position="75"/>
        <end position="102"/>
    </location>
</feature>
<accession>S3DFT0</accession>
<evidence type="ECO:0000256" key="1">
    <source>
        <dbReference type="SAM" id="MobiDB-lite"/>
    </source>
</evidence>
<dbReference type="EMBL" id="KE145353">
    <property type="protein sequence ID" value="EPE35999.1"/>
    <property type="molecule type" value="Genomic_DNA"/>
</dbReference>
<feature type="compositionally biased region" description="Basic and acidic residues" evidence="1">
    <location>
        <begin position="88"/>
        <end position="102"/>
    </location>
</feature>
<dbReference type="GeneID" id="19464391"/>
<dbReference type="RefSeq" id="XP_008076817.1">
    <property type="nucleotide sequence ID" value="XM_008078626.1"/>
</dbReference>
<dbReference type="HOGENOM" id="CLU_1885962_0_0_1"/>
<keyword evidence="3" id="KW-1185">Reference proteome</keyword>
<evidence type="ECO:0000313" key="3">
    <source>
        <dbReference type="Proteomes" id="UP000016922"/>
    </source>
</evidence>
<proteinExistence type="predicted"/>
<protein>
    <submittedName>
        <fullName evidence="2">Uncharacterized protein</fullName>
    </submittedName>
</protein>
<dbReference type="AlphaFoldDB" id="S3DFT0"/>
<reference evidence="2 3" key="1">
    <citation type="journal article" date="2013" name="BMC Genomics">
        <title>Genomics-driven discovery of the pneumocandin biosynthetic gene cluster in the fungus Glarea lozoyensis.</title>
        <authorList>
            <person name="Chen L."/>
            <person name="Yue Q."/>
            <person name="Zhang X."/>
            <person name="Xiang M."/>
            <person name="Wang C."/>
            <person name="Li S."/>
            <person name="Che Y."/>
            <person name="Ortiz-Lopez F.J."/>
            <person name="Bills G.F."/>
            <person name="Liu X."/>
            <person name="An Z."/>
        </authorList>
    </citation>
    <scope>NUCLEOTIDE SEQUENCE [LARGE SCALE GENOMIC DNA]</scope>
    <source>
        <strain evidence="3">ATCC 20868 / MF5171</strain>
    </source>
</reference>
<gene>
    <name evidence="2" type="ORF">GLAREA_05337</name>
</gene>
<evidence type="ECO:0000313" key="2">
    <source>
        <dbReference type="EMBL" id="EPE35999.1"/>
    </source>
</evidence>
<sequence length="135" mass="15005">MLVTFMRGRGTTGNDGLTGLQFFACLPNGVWASREMAPLLHFSVAWRRESGVMDRIEHSSTGPWRLSIAVYGWTGRNKMENGSPGSREGGKGATRSEDKRERIARGCWEERYSLNSSPTGPTKAWKGLYYPTDSA</sequence>